<reference evidence="2 3" key="1">
    <citation type="submission" date="2015-01" db="EMBL/GenBank/DDBJ databases">
        <title>Draft genome sequence of Rickettsia monacensis strain IrR/Munich.</title>
        <authorList>
            <person name="Felsheim R.F."/>
            <person name="Johnson S.L."/>
            <person name="Kurtti T.J."/>
            <person name="Munderloh U.G."/>
        </authorList>
    </citation>
    <scope>NUCLEOTIDE SEQUENCE [LARGE SCALE GENOMIC DNA]</scope>
    <source>
        <strain evidence="2 3">IrR/Munich</strain>
    </source>
</reference>
<proteinExistence type="predicted"/>
<evidence type="ECO:0000313" key="3">
    <source>
        <dbReference type="Proteomes" id="UP000018149"/>
    </source>
</evidence>
<name>A0A0B7J2X3_9RICK</name>
<keyword evidence="1" id="KW-0812">Transmembrane</keyword>
<dbReference type="SUPFAM" id="SSF53807">
    <property type="entry name" value="Helical backbone' metal receptor"/>
    <property type="match status" value="1"/>
</dbReference>
<dbReference type="STRING" id="109232.RMONA_01580"/>
<feature type="transmembrane region" description="Helical" evidence="1">
    <location>
        <begin position="74"/>
        <end position="91"/>
    </location>
</feature>
<dbReference type="HOGENOM" id="CLU_071042_0_0_5"/>
<accession>A0A0B7J2X3</accession>
<evidence type="ECO:0000256" key="1">
    <source>
        <dbReference type="SAM" id="Phobius"/>
    </source>
</evidence>
<organism evidence="2 3">
    <name type="scientific">Rickettsia monacensis</name>
    <dbReference type="NCBI Taxonomy" id="109232"/>
    <lineage>
        <taxon>Bacteria</taxon>
        <taxon>Pseudomonadati</taxon>
        <taxon>Pseudomonadota</taxon>
        <taxon>Alphaproteobacteria</taxon>
        <taxon>Rickettsiales</taxon>
        <taxon>Rickettsiaceae</taxon>
        <taxon>Rickettsieae</taxon>
        <taxon>Rickettsia</taxon>
        <taxon>spotted fever group</taxon>
    </lineage>
</organism>
<gene>
    <name evidence="2" type="primary">znuA</name>
    <name evidence="2" type="ORF">RMONA_01580</name>
</gene>
<dbReference type="GO" id="GO:0030001">
    <property type="term" value="P:metal ion transport"/>
    <property type="evidence" value="ECO:0007669"/>
    <property type="project" value="InterPro"/>
</dbReference>
<keyword evidence="3" id="KW-1185">Reference proteome</keyword>
<dbReference type="Pfam" id="PF01297">
    <property type="entry name" value="ZnuA"/>
    <property type="match status" value="1"/>
</dbReference>
<dbReference type="InterPro" id="IPR006127">
    <property type="entry name" value="ZnuA-like"/>
</dbReference>
<keyword evidence="1" id="KW-0472">Membrane</keyword>
<dbReference type="AlphaFoldDB" id="A0A0B7J2X3"/>
<dbReference type="Gene3D" id="3.40.50.1980">
    <property type="entry name" value="Nitrogenase molybdenum iron protein domain"/>
    <property type="match status" value="1"/>
</dbReference>
<sequence>MRASMSNRHCEEALLRGPVKPTVSPRGLTTGSIKTIKNTNNFSIFNWTPWSSHGVTQWVLPVHATMPPRNDIKVKILIILYLLFFSLTSYAKPKIVVSITPISSIVSMLVKDKADIESLAISSDCPHHYNLKPSDLVKVKNADIAIYINEQFDGFAEKLIDNHSKNIIKISDIKSLTTIKDNWHIWLDLNNAAILLQEFARIFSENFPELQEDINNNLFAALKELNKLQEIKNNELATIKDVILLSDSSEYFLIKTNIKTAKLYSESQKSLRYISKLEDLIKESNNKCLILSNEQNSRLYDKLNAKIIILNSENWNVQNINSSTFQNQYLQMIDQVKKCIH</sequence>
<dbReference type="KEGG" id="rmc:RMONA_01580"/>
<dbReference type="EMBL" id="LN794217">
    <property type="protein sequence ID" value="CEO16728.1"/>
    <property type="molecule type" value="Genomic_DNA"/>
</dbReference>
<dbReference type="PANTHER" id="PTHR42953">
    <property type="entry name" value="HIGH-AFFINITY ZINC UPTAKE SYSTEM PROTEIN ZNUA-RELATED"/>
    <property type="match status" value="1"/>
</dbReference>
<evidence type="ECO:0000313" key="2">
    <source>
        <dbReference type="EMBL" id="CEO16728.1"/>
    </source>
</evidence>
<dbReference type="Proteomes" id="UP000018149">
    <property type="component" value="Chromosome I"/>
</dbReference>
<dbReference type="GO" id="GO:0046872">
    <property type="term" value="F:metal ion binding"/>
    <property type="evidence" value="ECO:0007669"/>
    <property type="project" value="InterPro"/>
</dbReference>
<dbReference type="InterPro" id="IPR050492">
    <property type="entry name" value="Bact_metal-bind_prot9"/>
</dbReference>
<keyword evidence="1" id="KW-1133">Transmembrane helix</keyword>
<protein>
    <submittedName>
        <fullName evidence="2">High-affinity zinc uptake system protein ZnuA</fullName>
    </submittedName>
</protein>